<evidence type="ECO:0000313" key="12">
    <source>
        <dbReference type="Proteomes" id="UP001058860"/>
    </source>
</evidence>
<dbReference type="InterPro" id="IPR044643">
    <property type="entry name" value="TrpF_fam"/>
</dbReference>
<evidence type="ECO:0000259" key="10">
    <source>
        <dbReference type="Pfam" id="PF00697"/>
    </source>
</evidence>
<comment type="catalytic activity">
    <reaction evidence="1 9">
        <text>N-(5-phospho-beta-D-ribosyl)anthranilate = 1-(2-carboxyphenylamino)-1-deoxy-D-ribulose 5-phosphate</text>
        <dbReference type="Rhea" id="RHEA:21540"/>
        <dbReference type="ChEBI" id="CHEBI:18277"/>
        <dbReference type="ChEBI" id="CHEBI:58613"/>
        <dbReference type="EC" id="5.3.1.24"/>
    </reaction>
</comment>
<evidence type="ECO:0000313" key="11">
    <source>
        <dbReference type="EMBL" id="UUY02859.1"/>
    </source>
</evidence>
<evidence type="ECO:0000256" key="6">
    <source>
        <dbReference type="ARBA" id="ARBA00022822"/>
    </source>
</evidence>
<keyword evidence="8 9" id="KW-0413">Isomerase</keyword>
<evidence type="ECO:0000256" key="2">
    <source>
        <dbReference type="ARBA" id="ARBA00004664"/>
    </source>
</evidence>
<keyword evidence="7 9" id="KW-0057">Aromatic amino acid biosynthesis</keyword>
<dbReference type="HAMAP" id="MF_00135">
    <property type="entry name" value="PRAI"/>
    <property type="match status" value="1"/>
</dbReference>
<reference evidence="12" key="1">
    <citation type="submission" date="2021-11" db="EMBL/GenBank/DDBJ databases">
        <title>Cultivation dependent microbiological survey of springs from the worlds oldest radium mine currently devoted to the extraction of radon-saturated water.</title>
        <authorList>
            <person name="Kapinusova G."/>
            <person name="Smrhova T."/>
            <person name="Strejcek M."/>
            <person name="Suman J."/>
            <person name="Jani K."/>
            <person name="Pajer P."/>
            <person name="Uhlik O."/>
        </authorList>
    </citation>
    <scope>NUCLEOTIDE SEQUENCE [LARGE SCALE GENOMIC DNA]</scope>
    <source>
        <strain evidence="12">J379</strain>
    </source>
</reference>
<evidence type="ECO:0000256" key="7">
    <source>
        <dbReference type="ARBA" id="ARBA00023141"/>
    </source>
</evidence>
<dbReference type="GO" id="GO:0016853">
    <property type="term" value="F:isomerase activity"/>
    <property type="evidence" value="ECO:0007669"/>
    <property type="project" value="UniProtKB-KW"/>
</dbReference>
<organism evidence="11 12">
    <name type="scientific">Svornostia abyssi</name>
    <dbReference type="NCBI Taxonomy" id="2898438"/>
    <lineage>
        <taxon>Bacteria</taxon>
        <taxon>Bacillati</taxon>
        <taxon>Actinomycetota</taxon>
        <taxon>Thermoleophilia</taxon>
        <taxon>Solirubrobacterales</taxon>
        <taxon>Baekduiaceae</taxon>
        <taxon>Svornostia</taxon>
    </lineage>
</organism>
<dbReference type="PANTHER" id="PTHR42894">
    <property type="entry name" value="N-(5'-PHOSPHORIBOSYL)ANTHRANILATE ISOMERASE"/>
    <property type="match status" value="1"/>
</dbReference>
<comment type="similarity">
    <text evidence="9">Belongs to the TrpF family.</text>
</comment>
<evidence type="ECO:0000256" key="4">
    <source>
        <dbReference type="ARBA" id="ARBA00022272"/>
    </source>
</evidence>
<evidence type="ECO:0000256" key="5">
    <source>
        <dbReference type="ARBA" id="ARBA00022605"/>
    </source>
</evidence>
<keyword evidence="12" id="KW-1185">Reference proteome</keyword>
<dbReference type="Pfam" id="PF00697">
    <property type="entry name" value="PRAI"/>
    <property type="match status" value="1"/>
</dbReference>
<dbReference type="CDD" id="cd00405">
    <property type="entry name" value="PRAI"/>
    <property type="match status" value="1"/>
</dbReference>
<gene>
    <name evidence="9" type="primary">trpF</name>
    <name evidence="11" type="ORF">LRS13_19545</name>
</gene>
<dbReference type="InterPro" id="IPR001240">
    <property type="entry name" value="PRAI_dom"/>
</dbReference>
<comment type="pathway">
    <text evidence="2 9">Amino-acid biosynthesis; L-tryptophan biosynthesis; L-tryptophan from chorismate: step 3/5.</text>
</comment>
<evidence type="ECO:0000256" key="9">
    <source>
        <dbReference type="HAMAP-Rule" id="MF_00135"/>
    </source>
</evidence>
<sequence length="219" mass="22965">MTEVVRVKHCGITSLADAELCVGAGAWALGMVFARESKRRVRIGEAVQIGAAMKRRVELAGVFVNATLDEIAQTVDQVGLTLVQLHGDEGPAYADEVARRTGARVIKAARVAGEGDVRALGSFQRVDYHLLDTRVDGQAGGTGQTFDWRLALGHRGGVPLILSGGLTPDNVVEAIETVRPFAVDVASGTEASPGVKDTAKVLAFAEAVASTHVPEEATP</sequence>
<dbReference type="EC" id="5.3.1.24" evidence="3 9"/>
<dbReference type="PANTHER" id="PTHR42894:SF1">
    <property type="entry name" value="N-(5'-PHOSPHORIBOSYL)ANTHRANILATE ISOMERASE"/>
    <property type="match status" value="1"/>
</dbReference>
<feature type="domain" description="N-(5'phosphoribosyl) anthranilate isomerase (PRAI)" evidence="10">
    <location>
        <begin position="7"/>
        <end position="206"/>
    </location>
</feature>
<protein>
    <recommendedName>
        <fullName evidence="4 9">N-(5'-phosphoribosyl)anthranilate isomerase</fullName>
        <shortName evidence="9">PRAI</shortName>
        <ecNumber evidence="3 9">5.3.1.24</ecNumber>
    </recommendedName>
</protein>
<dbReference type="Gene3D" id="3.20.20.70">
    <property type="entry name" value="Aldolase class I"/>
    <property type="match status" value="1"/>
</dbReference>
<accession>A0ABY5PDW1</accession>
<dbReference type="EMBL" id="CP088295">
    <property type="protein sequence ID" value="UUY02859.1"/>
    <property type="molecule type" value="Genomic_DNA"/>
</dbReference>
<dbReference type="SUPFAM" id="SSF51366">
    <property type="entry name" value="Ribulose-phoshate binding barrel"/>
    <property type="match status" value="1"/>
</dbReference>
<dbReference type="InterPro" id="IPR011060">
    <property type="entry name" value="RibuloseP-bd_barrel"/>
</dbReference>
<dbReference type="RefSeq" id="WP_353863381.1">
    <property type="nucleotide sequence ID" value="NZ_CP088295.1"/>
</dbReference>
<dbReference type="InterPro" id="IPR013785">
    <property type="entry name" value="Aldolase_TIM"/>
</dbReference>
<name>A0ABY5PDW1_9ACTN</name>
<evidence type="ECO:0000256" key="3">
    <source>
        <dbReference type="ARBA" id="ARBA00012572"/>
    </source>
</evidence>
<proteinExistence type="inferred from homology"/>
<keyword evidence="6 9" id="KW-0822">Tryptophan biosynthesis</keyword>
<keyword evidence="5 9" id="KW-0028">Amino-acid biosynthesis</keyword>
<dbReference type="Proteomes" id="UP001058860">
    <property type="component" value="Chromosome"/>
</dbReference>
<evidence type="ECO:0000256" key="1">
    <source>
        <dbReference type="ARBA" id="ARBA00001164"/>
    </source>
</evidence>
<evidence type="ECO:0000256" key="8">
    <source>
        <dbReference type="ARBA" id="ARBA00023235"/>
    </source>
</evidence>